<protein>
    <submittedName>
        <fullName evidence="1">Uncharacterized protein</fullName>
    </submittedName>
</protein>
<proteinExistence type="predicted"/>
<reference evidence="1 2" key="1">
    <citation type="submission" date="2010-02" db="EMBL/GenBank/DDBJ databases">
        <authorList>
            <person name="Weinstock G."/>
            <person name="Sodergren E."/>
            <person name="Clifton S."/>
            <person name="Fulton L."/>
            <person name="Fulton B."/>
            <person name="Courtney L."/>
            <person name="Fronick C."/>
            <person name="Harrison M."/>
            <person name="Strong C."/>
            <person name="Farmer C."/>
            <person name="Delahaunty K."/>
            <person name="Markovic C."/>
            <person name="Hall O."/>
            <person name="Minx P."/>
            <person name="Tomlinson C."/>
            <person name="Mitreva M."/>
            <person name="Nelson J."/>
            <person name="Hou S."/>
            <person name="Wollam A."/>
            <person name="Pepin K.H."/>
            <person name="Johnson M."/>
            <person name="Bhonagiri V."/>
            <person name="Zhang X."/>
            <person name="Suruliraj S."/>
            <person name="Warren W."/>
            <person name="Chinwalla A."/>
            <person name="Mardis E.R."/>
            <person name="Wilson R.K."/>
        </authorList>
    </citation>
    <scope>NUCLEOTIDE SEQUENCE [LARGE SCALE GENOMIC DNA]</scope>
    <source>
        <strain evidence="1 2">ATCC 23685</strain>
    </source>
</reference>
<dbReference type="HOGENOM" id="CLU_3061088_0_0_6"/>
<dbReference type="Proteomes" id="UP000003692">
    <property type="component" value="Unassembled WGS sequence"/>
</dbReference>
<comment type="caution">
    <text evidence="1">The sequence shown here is derived from an EMBL/GenBank/DDBJ whole genome shotgun (WGS) entry which is preliminary data.</text>
</comment>
<evidence type="ECO:0000313" key="2">
    <source>
        <dbReference type="Proteomes" id="UP000003692"/>
    </source>
</evidence>
<dbReference type="AlphaFoldDB" id="D4FAH1"/>
<gene>
    <name evidence="1" type="ORF">EDWATA_03790</name>
</gene>
<evidence type="ECO:0000313" key="1">
    <source>
        <dbReference type="EMBL" id="EFE21242.1"/>
    </source>
</evidence>
<name>D4FAH1_EDWTA</name>
<accession>D4FAH1</accession>
<dbReference type="EMBL" id="ADGK01000292">
    <property type="protein sequence ID" value="EFE21242.1"/>
    <property type="molecule type" value="Genomic_DNA"/>
</dbReference>
<sequence length="53" mass="5611">MIYPAVILIKNELIILLGYVPQGCMCIEGAIAGHSLTLSGHGLLWVSNATTTL</sequence>
<organism evidence="1 2">
    <name type="scientific">Edwardsiella tarda ATCC 23685</name>
    <dbReference type="NCBI Taxonomy" id="500638"/>
    <lineage>
        <taxon>Bacteria</taxon>
        <taxon>Pseudomonadati</taxon>
        <taxon>Pseudomonadota</taxon>
        <taxon>Gammaproteobacteria</taxon>
        <taxon>Enterobacterales</taxon>
        <taxon>Hafniaceae</taxon>
        <taxon>Edwardsiella</taxon>
    </lineage>
</organism>